<name>A0ABZ1SSX9_9ACTN</name>
<dbReference type="Gene3D" id="3.90.1750.20">
    <property type="entry name" value="Putative Large Serine Recombinase, Chain B, Domain 2"/>
    <property type="match status" value="1"/>
</dbReference>
<dbReference type="InterPro" id="IPR038109">
    <property type="entry name" value="DNA_bind_recomb_sf"/>
</dbReference>
<dbReference type="InterPro" id="IPR011109">
    <property type="entry name" value="DNA_bind_recombinase_dom"/>
</dbReference>
<feature type="compositionally biased region" description="Polar residues" evidence="1">
    <location>
        <begin position="38"/>
        <end position="47"/>
    </location>
</feature>
<dbReference type="Pfam" id="PF07508">
    <property type="entry name" value="Recombinase"/>
    <property type="match status" value="1"/>
</dbReference>
<dbReference type="GeneID" id="97499575"/>
<feature type="compositionally biased region" description="Basic and acidic residues" evidence="1">
    <location>
        <begin position="22"/>
        <end position="37"/>
    </location>
</feature>
<evidence type="ECO:0000259" key="2">
    <source>
        <dbReference type="Pfam" id="PF07508"/>
    </source>
</evidence>
<evidence type="ECO:0000313" key="4">
    <source>
        <dbReference type="Proteomes" id="UP001432011"/>
    </source>
</evidence>
<dbReference type="EMBL" id="CP108085">
    <property type="protein sequence ID" value="WUP76120.1"/>
    <property type="molecule type" value="Genomic_DNA"/>
</dbReference>
<accession>A0ABZ1SSX9</accession>
<reference evidence="3" key="1">
    <citation type="submission" date="2022-10" db="EMBL/GenBank/DDBJ databases">
        <title>The complete genomes of actinobacterial strains from the NBC collection.</title>
        <authorList>
            <person name="Joergensen T.S."/>
            <person name="Alvarez Arevalo M."/>
            <person name="Sterndorff E.B."/>
            <person name="Faurdal D."/>
            <person name="Vuksanovic O."/>
            <person name="Mourched A.-S."/>
            <person name="Charusanti P."/>
            <person name="Shaw S."/>
            <person name="Blin K."/>
            <person name="Weber T."/>
        </authorList>
    </citation>
    <scope>NUCLEOTIDE SEQUENCE</scope>
    <source>
        <strain evidence="3">NBC_00254</strain>
    </source>
</reference>
<keyword evidence="4" id="KW-1185">Reference proteome</keyword>
<dbReference type="Proteomes" id="UP001432011">
    <property type="component" value="Chromosome"/>
</dbReference>
<proteinExistence type="predicted"/>
<dbReference type="RefSeq" id="WP_205831152.1">
    <property type="nucleotide sequence ID" value="NZ_CP108085.1"/>
</dbReference>
<feature type="domain" description="Recombinase" evidence="2">
    <location>
        <begin position="5"/>
        <end position="59"/>
    </location>
</feature>
<organism evidence="3 4">
    <name type="scientific">Microbispora hainanensis</name>
    <dbReference type="NCBI Taxonomy" id="568844"/>
    <lineage>
        <taxon>Bacteria</taxon>
        <taxon>Bacillati</taxon>
        <taxon>Actinomycetota</taxon>
        <taxon>Actinomycetes</taxon>
        <taxon>Streptosporangiales</taxon>
        <taxon>Streptosporangiaceae</taxon>
        <taxon>Microbispora</taxon>
    </lineage>
</organism>
<gene>
    <name evidence="3" type="ORF">OG913_03600</name>
</gene>
<evidence type="ECO:0000256" key="1">
    <source>
        <dbReference type="SAM" id="MobiDB-lite"/>
    </source>
</evidence>
<feature type="region of interest" description="Disordered" evidence="1">
    <location>
        <begin position="16"/>
        <end position="47"/>
    </location>
</feature>
<sequence length="65" mass="7146">MPAKAGRIAATLNARGVPCPSAHDRARNSHRSGEMRTDGTTSILRNPRYTGNQVWNKQRATEVLT</sequence>
<protein>
    <submittedName>
        <fullName evidence="3">Recombinase family protein</fullName>
    </submittedName>
</protein>
<evidence type="ECO:0000313" key="3">
    <source>
        <dbReference type="EMBL" id="WUP76120.1"/>
    </source>
</evidence>